<dbReference type="PANTHER" id="PTHR47961">
    <property type="entry name" value="DNA POLYMERASE THETA, PUTATIVE (AFU_ORTHOLOGUE AFUA_1G05260)-RELATED"/>
    <property type="match status" value="1"/>
</dbReference>
<evidence type="ECO:0000259" key="7">
    <source>
        <dbReference type="PROSITE" id="PS51194"/>
    </source>
</evidence>
<gene>
    <name evidence="8" type="ORF">JQN83_26240</name>
</gene>
<proteinExistence type="predicted"/>
<comment type="caution">
    <text evidence="8">The sequence shown here is derived from an EMBL/GenBank/DDBJ whole genome shotgun (WGS) entry which is preliminary data.</text>
</comment>
<dbReference type="SMART" id="SM00490">
    <property type="entry name" value="HELICc"/>
    <property type="match status" value="1"/>
</dbReference>
<evidence type="ECO:0000256" key="3">
    <source>
        <dbReference type="ARBA" id="ARBA00022806"/>
    </source>
</evidence>
<dbReference type="PROSITE" id="PS51194">
    <property type="entry name" value="HELICASE_CTER"/>
    <property type="match status" value="1"/>
</dbReference>
<dbReference type="PANTHER" id="PTHR47961:SF6">
    <property type="entry name" value="DNA-DIRECTED DNA POLYMERASE"/>
    <property type="match status" value="1"/>
</dbReference>
<feature type="compositionally biased region" description="Basic and acidic residues" evidence="5">
    <location>
        <begin position="1160"/>
        <end position="1171"/>
    </location>
</feature>
<feature type="region of interest" description="Disordered" evidence="5">
    <location>
        <begin position="1344"/>
        <end position="1373"/>
    </location>
</feature>
<organism evidence="8 9">
    <name type="scientific">Micromonospora antibiotica</name>
    <dbReference type="NCBI Taxonomy" id="2807623"/>
    <lineage>
        <taxon>Bacteria</taxon>
        <taxon>Bacillati</taxon>
        <taxon>Actinomycetota</taxon>
        <taxon>Actinomycetes</taxon>
        <taxon>Micromonosporales</taxon>
        <taxon>Micromonosporaceae</taxon>
        <taxon>Micromonospora</taxon>
    </lineage>
</organism>
<keyword evidence="2" id="KW-0378">Hydrolase</keyword>
<feature type="region of interest" description="Disordered" evidence="5">
    <location>
        <begin position="1152"/>
        <end position="1171"/>
    </location>
</feature>
<evidence type="ECO:0000256" key="2">
    <source>
        <dbReference type="ARBA" id="ARBA00022801"/>
    </source>
</evidence>
<keyword evidence="4" id="KW-0067">ATP-binding</keyword>
<evidence type="ECO:0000313" key="9">
    <source>
        <dbReference type="Proteomes" id="UP000671399"/>
    </source>
</evidence>
<dbReference type="InterPro" id="IPR014001">
    <property type="entry name" value="Helicase_ATP-bd"/>
</dbReference>
<dbReference type="Pfam" id="PF00271">
    <property type="entry name" value="Helicase_C"/>
    <property type="match status" value="1"/>
</dbReference>
<dbReference type="SUPFAM" id="SSF52540">
    <property type="entry name" value="P-loop containing nucleoside triphosphate hydrolases"/>
    <property type="match status" value="1"/>
</dbReference>
<feature type="domain" description="Helicase C-terminal" evidence="7">
    <location>
        <begin position="585"/>
        <end position="815"/>
    </location>
</feature>
<name>A0ABS3VF81_9ACTN</name>
<keyword evidence="1" id="KW-0547">Nucleotide-binding</keyword>
<feature type="compositionally biased region" description="Pro residues" evidence="5">
    <location>
        <begin position="1348"/>
        <end position="1361"/>
    </location>
</feature>
<dbReference type="PROSITE" id="PS51192">
    <property type="entry name" value="HELICASE_ATP_BIND_1"/>
    <property type="match status" value="1"/>
</dbReference>
<keyword evidence="9" id="KW-1185">Reference proteome</keyword>
<protein>
    <submittedName>
        <fullName evidence="8">SIR2 family protein</fullName>
    </submittedName>
</protein>
<evidence type="ECO:0000256" key="5">
    <source>
        <dbReference type="SAM" id="MobiDB-lite"/>
    </source>
</evidence>
<dbReference type="InterPro" id="IPR027417">
    <property type="entry name" value="P-loop_NTPase"/>
</dbReference>
<dbReference type="Gene3D" id="3.40.50.300">
    <property type="entry name" value="P-loop containing nucleotide triphosphate hydrolases"/>
    <property type="match status" value="2"/>
</dbReference>
<evidence type="ECO:0000313" key="8">
    <source>
        <dbReference type="EMBL" id="MBO4164288.1"/>
    </source>
</evidence>
<dbReference type="Pfam" id="PF13289">
    <property type="entry name" value="SIR2_2"/>
    <property type="match status" value="1"/>
</dbReference>
<dbReference type="InterPro" id="IPR050474">
    <property type="entry name" value="Hel308_SKI2-like"/>
</dbReference>
<dbReference type="EMBL" id="JAGFWR010000022">
    <property type="protein sequence ID" value="MBO4164288.1"/>
    <property type="molecule type" value="Genomic_DNA"/>
</dbReference>
<dbReference type="RefSeq" id="WP_208569816.1">
    <property type="nucleotide sequence ID" value="NZ_JAGFWR010000022.1"/>
</dbReference>
<dbReference type="InterPro" id="IPR011545">
    <property type="entry name" value="DEAD/DEAH_box_helicase_dom"/>
</dbReference>
<evidence type="ECO:0000256" key="1">
    <source>
        <dbReference type="ARBA" id="ARBA00022741"/>
    </source>
</evidence>
<dbReference type="InterPro" id="IPR003593">
    <property type="entry name" value="AAA+_ATPase"/>
</dbReference>
<dbReference type="Proteomes" id="UP000671399">
    <property type="component" value="Unassembled WGS sequence"/>
</dbReference>
<evidence type="ECO:0000256" key="4">
    <source>
        <dbReference type="ARBA" id="ARBA00022840"/>
    </source>
</evidence>
<sequence length="1373" mass="152331">MAPEETWQQDLVERARAGKVVLVCGTGLSVAISGNTETATWHGLITSALDYLGGLRPEWGKAVGNLRGLIDADPSVESYITAAEWVDKVFKRQAPGEFVDWIRRTIGSLEPANPGFESVLRQPVPILTTNYDQLIEDVSGRIGLTWTEADQRDRFHENPERYVFHLHGRHKLPDSIILSGSDYQRLGSNQTTTEVLQAFAASHTLVFLGYGAGLADPNFAGFLPWYKQRYGNTGRRAYVLVRAGDLPADRLHGKLAHLSYGAEYEDLPGYLDELFAASPAPATPPVAAVAPKPVDSHLDPLRMLPAPVQRKAADQIGGASAREDVQERMLRAAVGATDSRQAALISAVTGTGKTTVARLAMNYAVGTGHSAVMIFPTKALVAQESREWESWVEAWRDDRKIRVYPSSRDYPENDSPVSKGRFEVAIAIYEKLLGYLISGQRTLGKTSLLVVDEMQTLVEDQKRAAKLESLLTMVRLMPQEERPGILGLSATMSAQSTEVLRSWLGVDTFSFVQSSNRPVPLDTYVMDSNRWRLQRDAHLKSLSERDAQLPDPVTEEHDLADITRNSMRDRIQVRGLSTGPLAVSLVTRLLNEDPKTRILVFVPGRTAAQELALAIQKSLDATMGTVARRRGSPWRIGRFADPDVDPDVAERRFLALQDTDLPLAPEVVRGMRTGVAYHSARLSPRLRRDLEDDFRDRRGVLRVLVATDTLAIGVNLPADVVIATSISGYGSDRLRRLSMPAELDNKAGRAGRRGVASKERGAFYILVPSERDLQGVAGLTADSVLSLSSMDGVFQRYVVGHERTDRVTGRIRELDDVTLLSLHVLCSDGFGRRMPQLENRVGSVLKALLAAQEPDVQLPTAAEVIERLSVLGLFDRDADDKHRPTRLGEALARSGLALGSAHVLELLSRLATQGTGDVDLLFHACRSDEIEGVTAWVGLPGVHPRHYPSLKENIQTYALAYLHEDEVRREYCAQYFGTKRYALPAKFVAEGQVVVSKELRELLAREVEEVTDRDATALLRALVAFEWSRGIPFAEIKARFSAAIRSDENRRNERPVELSLHYSDIEQLCEQVAGVIRGAAEISFSDRHDWSTRMILLALQTEVGLPAWLAPIVKLRIDELHRNRLARLWEAQPVAEGWATVLDLPGIVDHPGISEQSRQNARDRLERREREESDFRHRVAQQLAGVYVPGTGGMSFEEFGKELQRANSHNEYIDLWEEMADGLGIAFERRKLAEYTEMRWSAGAVEVLLKIPHNEVGQEEVQMFAPDEGLVILNSRLRPSAYSELAGKPTVARFIPPEFVLTLVARLVNARGDALEAEEVLERLAEQRVSVIDAESVNVSLDVAGSHPPWPGPMPQVPPDPFRLTEIPEDEAD</sequence>
<dbReference type="Pfam" id="PF00270">
    <property type="entry name" value="DEAD"/>
    <property type="match status" value="1"/>
</dbReference>
<dbReference type="InterPro" id="IPR001650">
    <property type="entry name" value="Helicase_C-like"/>
</dbReference>
<accession>A0ABS3VF81</accession>
<evidence type="ECO:0000259" key="6">
    <source>
        <dbReference type="PROSITE" id="PS51192"/>
    </source>
</evidence>
<reference evidence="8 9" key="1">
    <citation type="submission" date="2021-03" db="EMBL/GenBank/DDBJ databases">
        <authorList>
            <person name="Lee D.-H."/>
        </authorList>
    </citation>
    <scope>NUCLEOTIDE SEQUENCE [LARGE SCALE GENOMIC DNA]</scope>
    <source>
        <strain evidence="8 9">MMS20-R2-23</strain>
    </source>
</reference>
<feature type="domain" description="Helicase ATP-binding" evidence="6">
    <location>
        <begin position="334"/>
        <end position="510"/>
    </location>
</feature>
<dbReference type="SMART" id="SM00382">
    <property type="entry name" value="AAA"/>
    <property type="match status" value="1"/>
</dbReference>
<keyword evidence="3" id="KW-0347">Helicase</keyword>
<dbReference type="SMART" id="SM00487">
    <property type="entry name" value="DEXDc"/>
    <property type="match status" value="1"/>
</dbReference>